<keyword evidence="3" id="KW-1185">Reference proteome</keyword>
<feature type="region of interest" description="Disordered" evidence="1">
    <location>
        <begin position="1"/>
        <end position="21"/>
    </location>
</feature>
<feature type="non-terminal residue" evidence="2">
    <location>
        <position position="1"/>
    </location>
</feature>
<dbReference type="PRINTS" id="PR02107">
    <property type="entry name" value="INOS145TPRIP"/>
</dbReference>
<dbReference type="PANTHER" id="PTHR10656:SF40">
    <property type="entry name" value="INOSITOL 1,4,5-TRISPHOSPHATE RECEPTOR-INTERACTING PROTEIN-LIKE 1"/>
    <property type="match status" value="1"/>
</dbReference>
<dbReference type="Gene3D" id="1.10.1410.40">
    <property type="match status" value="1"/>
</dbReference>
<protein>
    <submittedName>
        <fullName evidence="2">IPIL1 protein</fullName>
    </submittedName>
</protein>
<evidence type="ECO:0000313" key="3">
    <source>
        <dbReference type="Proteomes" id="UP000533954"/>
    </source>
</evidence>
<dbReference type="PANTHER" id="PTHR10656">
    <property type="entry name" value="CELL FATE DETERMINING PROTEIN MAB21-RELATED"/>
    <property type="match status" value="1"/>
</dbReference>
<accession>A0A7K7V2D8</accession>
<evidence type="ECO:0000313" key="2">
    <source>
        <dbReference type="EMBL" id="NXA35600.1"/>
    </source>
</evidence>
<gene>
    <name evidence="2" type="primary">Itpripl1_1</name>
    <name evidence="2" type="ORF">EUDELE_R01940</name>
</gene>
<dbReference type="EMBL" id="VZSX01000039">
    <property type="protein sequence ID" value="NXA35600.1"/>
    <property type="molecule type" value="Genomic_DNA"/>
</dbReference>
<evidence type="ECO:0000256" key="1">
    <source>
        <dbReference type="SAM" id="MobiDB-lite"/>
    </source>
</evidence>
<sequence>DSDELENGSHNGSSSSEEEEEAAVNEWDLGRFLMQQMQLPVVHLASICKVVEALVENLLHTCHVITLGTTLLHLEPCIGVGSAFEGWNPHGDPVYSLLVPLKPPTGHCFHMELGIAGELPSRRGRVRVELECVCSRQRLLGDVQCSLHHAEDEQGRDQDPCLLQCLCSHSYLDVEKTARWLQLLVTNAWLLLPASHRCHLTVLPSLRSCKLRLENVSRRALAIELLLGVQQGDSGVFLTSQEPEAGVSSSTTWQESCAVPEVLFFRLMAKQVPRDSCHLTCLKLFVHLLEGTAFSTDCLKTVLMHLLTVTPLSGWHTGDLLGRMDEFLQYLQHCLEEKQLHHFLLGNERVPREVPLPLDFRTANPLNLFQHLEREPEACAQALRELREV</sequence>
<dbReference type="SMART" id="SM01265">
    <property type="entry name" value="Mab-21"/>
    <property type="match status" value="1"/>
</dbReference>
<feature type="non-terminal residue" evidence="2">
    <location>
        <position position="389"/>
    </location>
</feature>
<name>A0A7K7V2D8_EUDEL</name>
<reference evidence="2 3" key="1">
    <citation type="submission" date="2019-09" db="EMBL/GenBank/DDBJ databases">
        <title>Bird 10,000 Genomes (B10K) Project - Family phase.</title>
        <authorList>
            <person name="Zhang G."/>
        </authorList>
    </citation>
    <scope>NUCLEOTIDE SEQUENCE [LARGE SCALE GENOMIC DNA]</scope>
    <source>
        <strain evidence="2">B10K-LSUMZ-16893</strain>
    </source>
</reference>
<dbReference type="Proteomes" id="UP000533954">
    <property type="component" value="Unassembled WGS sequence"/>
</dbReference>
<proteinExistence type="predicted"/>
<organism evidence="2 3">
    <name type="scientific">Eudromia elegans</name>
    <name type="common">Elegant crested-tinamou</name>
    <dbReference type="NCBI Taxonomy" id="8805"/>
    <lineage>
        <taxon>Eukaryota</taxon>
        <taxon>Metazoa</taxon>
        <taxon>Chordata</taxon>
        <taxon>Craniata</taxon>
        <taxon>Vertebrata</taxon>
        <taxon>Euteleostomi</taxon>
        <taxon>Archelosauria</taxon>
        <taxon>Archosauria</taxon>
        <taxon>Dinosauria</taxon>
        <taxon>Saurischia</taxon>
        <taxon>Theropoda</taxon>
        <taxon>Coelurosauria</taxon>
        <taxon>Aves</taxon>
        <taxon>Palaeognathae</taxon>
        <taxon>Tinamiformes</taxon>
        <taxon>Tinamidae</taxon>
        <taxon>Eudromia</taxon>
    </lineage>
</organism>
<comment type="caution">
    <text evidence="2">The sequence shown here is derived from an EMBL/GenBank/DDBJ whole genome shotgun (WGS) entry which is preliminary data.</text>
</comment>
<dbReference type="InterPro" id="IPR024810">
    <property type="entry name" value="MAB21L/cGLR"/>
</dbReference>
<dbReference type="InterPro" id="IPR026250">
    <property type="entry name" value="ITPRIP-like"/>
</dbReference>
<dbReference type="GO" id="GO:0016020">
    <property type="term" value="C:membrane"/>
    <property type="evidence" value="ECO:0007669"/>
    <property type="project" value="TreeGrafter"/>
</dbReference>
<dbReference type="OrthoDB" id="9034619at2759"/>
<dbReference type="AlphaFoldDB" id="A0A7K7V2D8"/>